<evidence type="ECO:0008006" key="3">
    <source>
        <dbReference type="Google" id="ProtNLM"/>
    </source>
</evidence>
<gene>
    <name evidence="1" type="ORF">DSCW_48670</name>
</gene>
<proteinExistence type="predicted"/>
<evidence type="ECO:0000313" key="1">
    <source>
        <dbReference type="EMBL" id="BBO77450.1"/>
    </source>
</evidence>
<evidence type="ECO:0000313" key="2">
    <source>
        <dbReference type="Proteomes" id="UP000427769"/>
    </source>
</evidence>
<keyword evidence="2" id="KW-1185">Reference proteome</keyword>
<dbReference type="EMBL" id="AP021875">
    <property type="protein sequence ID" value="BBO77450.1"/>
    <property type="molecule type" value="Genomic_DNA"/>
</dbReference>
<organism evidence="1 2">
    <name type="scientific">Desulfosarcina widdelii</name>
    <dbReference type="NCBI Taxonomy" id="947919"/>
    <lineage>
        <taxon>Bacteria</taxon>
        <taxon>Pseudomonadati</taxon>
        <taxon>Thermodesulfobacteriota</taxon>
        <taxon>Desulfobacteria</taxon>
        <taxon>Desulfobacterales</taxon>
        <taxon>Desulfosarcinaceae</taxon>
        <taxon>Desulfosarcina</taxon>
    </lineage>
</organism>
<sequence>MEDIATKEKARRAYSRNQTMATVKCQPYTSDAAVRVSDGVMCNYSSEGLYIETSQNFKSDTILVVRIVSYSPTQQSMADREQPRSICLAKVKWSQRLSHENTIQFGIGMKYID</sequence>
<reference evidence="1 2" key="1">
    <citation type="submission" date="2019-11" db="EMBL/GenBank/DDBJ databases">
        <title>Comparative genomics of hydrocarbon-degrading Desulfosarcina strains.</title>
        <authorList>
            <person name="Watanabe M."/>
            <person name="Kojima H."/>
            <person name="Fukui M."/>
        </authorList>
    </citation>
    <scope>NUCLEOTIDE SEQUENCE [LARGE SCALE GENOMIC DNA]</scope>
    <source>
        <strain evidence="1 2">PP31</strain>
    </source>
</reference>
<dbReference type="AlphaFoldDB" id="A0A5K7Z9K0"/>
<dbReference type="Proteomes" id="UP000427769">
    <property type="component" value="Chromosome"/>
</dbReference>
<name>A0A5K7Z9K0_9BACT</name>
<dbReference type="KEGG" id="dwd:DSCW_48670"/>
<accession>A0A5K7Z9K0</accession>
<protein>
    <recommendedName>
        <fullName evidence="3">PilZ domain-containing protein</fullName>
    </recommendedName>
</protein>